<keyword evidence="1" id="KW-1133">Transmembrane helix</keyword>
<feature type="transmembrane region" description="Helical" evidence="1">
    <location>
        <begin position="32"/>
        <end position="51"/>
    </location>
</feature>
<gene>
    <name evidence="2" type="ordered locus">PA14_59120</name>
</gene>
<sequence length="79" mass="9256">MFLSMAPFFLVVLVLSALFTDAWNDRELRLLLMLIVFGYSVTVLTITVEMYRFEMAEKAMWGALCNKANYMNCQPDYQR</sequence>
<evidence type="ECO:0000313" key="3">
    <source>
        <dbReference type="Proteomes" id="UP000000653"/>
    </source>
</evidence>
<protein>
    <submittedName>
        <fullName evidence="2">Uncharacterized protein</fullName>
    </submittedName>
</protein>
<dbReference type="HOGENOM" id="CLU_2603215_0_0_6"/>
<keyword evidence="1" id="KW-0472">Membrane</keyword>
<proteinExistence type="predicted"/>
<dbReference type="BioCyc" id="PAER208963:G1G74-4982-MONOMER"/>
<accession>A0A0H2ZG03</accession>
<reference evidence="2 3" key="1">
    <citation type="journal article" date="2006" name="Genome Biol.">
        <title>Genomic analysis reveals that Pseudomonas aeruginosa virulence is combinatorial.</title>
        <authorList>
            <person name="Lee D.G."/>
            <person name="Urbach J.M."/>
            <person name="Wu G."/>
            <person name="Liberati N.T."/>
            <person name="Feinbaum R.L."/>
            <person name="Miyata S."/>
            <person name="Diggins L.T."/>
            <person name="He J."/>
            <person name="Saucier M."/>
            <person name="Deziel E."/>
            <person name="Friedman L."/>
            <person name="Li L."/>
            <person name="Grills G."/>
            <person name="Montgomery K."/>
            <person name="Kucherlapati R."/>
            <person name="Rahme L.G."/>
            <person name="Ausubel F.M."/>
        </authorList>
    </citation>
    <scope>NUCLEOTIDE SEQUENCE [LARGE SCALE GENOMIC DNA]</scope>
    <source>
        <strain evidence="2 3">UCBPP-PA14</strain>
    </source>
</reference>
<name>A0A0H2ZG03_PSEAB</name>
<dbReference type="RefSeq" id="WP_003141408.1">
    <property type="nucleotide sequence ID" value="NC_008463.1"/>
</dbReference>
<dbReference type="AlphaFoldDB" id="A0A0H2ZG03"/>
<dbReference type="KEGG" id="pau:PA14_59120"/>
<keyword evidence="1" id="KW-0812">Transmembrane</keyword>
<dbReference type="EMBL" id="CP000438">
    <property type="protein sequence ID" value="ABJ13829.1"/>
    <property type="molecule type" value="Genomic_DNA"/>
</dbReference>
<evidence type="ECO:0000313" key="2">
    <source>
        <dbReference type="EMBL" id="ABJ13829.1"/>
    </source>
</evidence>
<dbReference type="Proteomes" id="UP000000653">
    <property type="component" value="Chromosome"/>
</dbReference>
<evidence type="ECO:0000256" key="1">
    <source>
        <dbReference type="SAM" id="Phobius"/>
    </source>
</evidence>
<organism evidence="2 3">
    <name type="scientific">Pseudomonas aeruginosa (strain UCBPP-PA14)</name>
    <dbReference type="NCBI Taxonomy" id="208963"/>
    <lineage>
        <taxon>Bacteria</taxon>
        <taxon>Pseudomonadati</taxon>
        <taxon>Pseudomonadota</taxon>
        <taxon>Gammaproteobacteria</taxon>
        <taxon>Pseudomonadales</taxon>
        <taxon>Pseudomonadaceae</taxon>
        <taxon>Pseudomonas</taxon>
    </lineage>
</organism>